<sequence>MDFAVRTRLKAVGMGAALVAGVTNEFLVGCGDDGDGMTAVYLELSGSYSVFQVEVEVCRGNVKRVYVWSCASGWVLSGLVTAELHGGLLGGFEVCDAGLGS</sequence>
<reference evidence="1" key="2">
    <citation type="submission" date="1997-08" db="EMBL/GenBank/DDBJ databases">
        <authorList>
            <person name="Hamlin N."/>
            <person name="Churcher C.M."/>
        </authorList>
    </citation>
    <scope>NUCLEOTIDE SEQUENCE</scope>
</reference>
<reference evidence="1" key="3">
    <citation type="submission" date="1997-08" db="EMBL/GenBank/DDBJ databases">
        <authorList>
            <person name="Parkhill J."/>
            <person name="Barrell B.G."/>
            <person name="Rajandream M.A."/>
        </authorList>
    </citation>
    <scope>NUCLEOTIDE SEQUENCE</scope>
</reference>
<reference evidence="1" key="1">
    <citation type="journal article" date="1993" name="Mol. Microbiol.">
        <title>Use of an ordered cosmid library to deduce the genomic organization of Mycobacterium leprae.</title>
        <authorList>
            <person name="Eiglmeier K."/>
            <person name="Honore N."/>
            <person name="Woods S.A."/>
            <person name="Caudron B."/>
            <person name="Cole S.T."/>
        </authorList>
    </citation>
    <scope>NUCLEOTIDE SEQUENCE</scope>
</reference>
<proteinExistence type="predicted"/>
<dbReference type="PIR" id="T45325">
    <property type="entry name" value="T45325"/>
</dbReference>
<name>O32897_MYCLR</name>
<protein>
    <submittedName>
        <fullName evidence="1">Uncharacterized protein</fullName>
    </submittedName>
</protein>
<organism evidence="1">
    <name type="scientific">Mycobacterium leprae</name>
    <dbReference type="NCBI Taxonomy" id="1769"/>
    <lineage>
        <taxon>Bacteria</taxon>
        <taxon>Bacillati</taxon>
        <taxon>Actinomycetota</taxon>
        <taxon>Actinomycetes</taxon>
        <taxon>Mycobacteriales</taxon>
        <taxon>Mycobacteriaceae</taxon>
        <taxon>Mycobacterium</taxon>
    </lineage>
</organism>
<accession>O32897</accession>
<dbReference type="EMBL" id="Z98271">
    <property type="protein sequence ID" value="CAB11018.1"/>
    <property type="molecule type" value="Genomic_DNA"/>
</dbReference>
<gene>
    <name evidence="1" type="primary">MLCB1779.37c</name>
</gene>
<dbReference type="AlphaFoldDB" id="O32897"/>
<evidence type="ECO:0000313" key="1">
    <source>
        <dbReference type="EMBL" id="CAB11018.1"/>
    </source>
</evidence>